<keyword evidence="6" id="KW-1185">Reference proteome</keyword>
<feature type="repeat" description="WD" evidence="3">
    <location>
        <begin position="821"/>
        <end position="863"/>
    </location>
</feature>
<evidence type="ECO:0000313" key="6">
    <source>
        <dbReference type="Proteomes" id="UP000596660"/>
    </source>
</evidence>
<dbReference type="InterPro" id="IPR020472">
    <property type="entry name" value="WD40_PAC1"/>
</dbReference>
<sequence>MDEGDTEDVAPVSRAEDIRAQGKESENLVESCNVLEPRGRVTFREGDIRRSSVQQFVDMLGGNDGNSDVNVAEIPRDPCTSYHESGEVRVQELFLGDHSSGFGTMNEGEMMDTILNEWQHGYQPGIRSEAETSHEHLLHKEKSFSTSGAWKDSRPANVLAGQEINHNANVSPDETTQNESDAVLQHAFSSGAMRMKILSRSSECPEYFVRNTLKGKGVVCRGPISAAVELRGQKIAKAAAAAPIAASNLPVNVGLTSNPPVNVGPKSPFSSNYGVTTSAGCESVNDGMNLREWMRSRQNKPHKVDSLYAFKQILELVYCLHSDGKVLADLRPSSFRLLPSRKIEYFGCICAQKEMQGSIIGKDILKSQTLKRPLELGMSAQSYSGVKHQKSIDNANFFKLKSQVQLGCGPKPITNKIDANLAGPGVSKTSSRLHLLPSAQPALSVNEQQEEIWYRSPEELCGRGCTASSNIYNLGVFLFELLSSFDSGKVQATAMSDLRHRILPPNFLSANPKEAGFCLWLLHPEPSLRPTARDVLQSEVVSEVQALCGDEKLSSIQQDEGESELLLHFLLSVKDQKQKHASKLVEDLGCIDSDIKELEKRHLLKKSMTATCSGEEGLLHARERGFLYHGDRHPTPVFDGGDSRFMKNVSQLESAYFSARSQIHESVNDTVVRADREILKSREKWYSDQHDEEIQEPLDDQGAFFDGLCKYARYSKLKLCGTLRNRDIITNSTNVVCSLSFDRDEDYFAAAGVSKKIKIFDYQAVYDNSVDIHYPVIEMSNKSKLSCVCWNNYIKNYLASTDYDGIVKLWDASTGQEFSQYTEHEKRAWSVDFSMLDPMKLATGSDDCSVKLWSINEKNSLHTIRNIANVCCVQFSAHSSHLLAFGSADYKIYCYDLRNANAPWCVLAGHEKAVSYVKFVDSATLVSASTDNTLKLWDLSKSNAAGLSNNACSLTLGGHKNEKVYTYYKSLPMPITSHKFGSVDPISGKETDDGNGQFVSSNDADFPGMEQVFIAAA</sequence>
<dbReference type="AlphaFoldDB" id="A0A803LWF1"/>
<dbReference type="InterPro" id="IPR011009">
    <property type="entry name" value="Kinase-like_dom_sf"/>
</dbReference>
<dbReference type="Proteomes" id="UP000596660">
    <property type="component" value="Unplaced"/>
</dbReference>
<keyword evidence="2" id="KW-0677">Repeat</keyword>
<dbReference type="PRINTS" id="PR00320">
    <property type="entry name" value="GPROTEINBRPT"/>
</dbReference>
<dbReference type="Pfam" id="PF00400">
    <property type="entry name" value="WD40"/>
    <property type="match status" value="4"/>
</dbReference>
<evidence type="ECO:0000256" key="2">
    <source>
        <dbReference type="ARBA" id="ARBA00022737"/>
    </source>
</evidence>
<dbReference type="InterPro" id="IPR044630">
    <property type="entry name" value="SPA1/2/3/4"/>
</dbReference>
<dbReference type="InterPro" id="IPR001680">
    <property type="entry name" value="WD40_rpt"/>
</dbReference>
<dbReference type="SUPFAM" id="SSF50978">
    <property type="entry name" value="WD40 repeat-like"/>
    <property type="match status" value="1"/>
</dbReference>
<evidence type="ECO:0000256" key="4">
    <source>
        <dbReference type="SAM" id="MobiDB-lite"/>
    </source>
</evidence>
<dbReference type="SMART" id="SM00320">
    <property type="entry name" value="WD40"/>
    <property type="match status" value="5"/>
</dbReference>
<dbReference type="InterPro" id="IPR019775">
    <property type="entry name" value="WD40_repeat_CS"/>
</dbReference>
<feature type="compositionally biased region" description="Basic and acidic residues" evidence="4">
    <location>
        <begin position="14"/>
        <end position="24"/>
    </location>
</feature>
<dbReference type="PANTHER" id="PTHR44218">
    <property type="entry name" value="PROTEIN SPA1-RELATED 2"/>
    <property type="match status" value="1"/>
</dbReference>
<evidence type="ECO:0000256" key="1">
    <source>
        <dbReference type="ARBA" id="ARBA00022574"/>
    </source>
</evidence>
<evidence type="ECO:0000313" key="5">
    <source>
        <dbReference type="EnsemblPlants" id="AUR62019802-RA:cds"/>
    </source>
</evidence>
<dbReference type="Gramene" id="AUR62019802-RA">
    <property type="protein sequence ID" value="AUR62019802-RA:cds"/>
    <property type="gene ID" value="AUR62019802"/>
</dbReference>
<protein>
    <submittedName>
        <fullName evidence="5">Uncharacterized protein</fullName>
    </submittedName>
</protein>
<dbReference type="PROSITE" id="PS50082">
    <property type="entry name" value="WD_REPEATS_2"/>
    <property type="match status" value="3"/>
</dbReference>
<dbReference type="EnsemblPlants" id="AUR62019802-RA">
    <property type="protein sequence ID" value="AUR62019802-RA:cds"/>
    <property type="gene ID" value="AUR62019802"/>
</dbReference>
<name>A0A803LWF1_CHEQI</name>
<feature type="region of interest" description="Disordered" evidence="4">
    <location>
        <begin position="1"/>
        <end position="24"/>
    </location>
</feature>
<organism evidence="5 6">
    <name type="scientific">Chenopodium quinoa</name>
    <name type="common">Quinoa</name>
    <dbReference type="NCBI Taxonomy" id="63459"/>
    <lineage>
        <taxon>Eukaryota</taxon>
        <taxon>Viridiplantae</taxon>
        <taxon>Streptophyta</taxon>
        <taxon>Embryophyta</taxon>
        <taxon>Tracheophyta</taxon>
        <taxon>Spermatophyta</taxon>
        <taxon>Magnoliopsida</taxon>
        <taxon>eudicotyledons</taxon>
        <taxon>Gunneridae</taxon>
        <taxon>Pentapetalae</taxon>
        <taxon>Caryophyllales</taxon>
        <taxon>Chenopodiaceae</taxon>
        <taxon>Chenopodioideae</taxon>
        <taxon>Atripliceae</taxon>
        <taxon>Chenopodium</taxon>
    </lineage>
</organism>
<feature type="repeat" description="WD" evidence="3">
    <location>
        <begin position="778"/>
        <end position="820"/>
    </location>
</feature>
<accession>A0A803LWF1</accession>
<feature type="repeat" description="WD" evidence="3">
    <location>
        <begin position="907"/>
        <end position="947"/>
    </location>
</feature>
<reference evidence="5" key="1">
    <citation type="journal article" date="2017" name="Nature">
        <title>The genome of Chenopodium quinoa.</title>
        <authorList>
            <person name="Jarvis D.E."/>
            <person name="Ho Y.S."/>
            <person name="Lightfoot D.J."/>
            <person name="Schmoeckel S.M."/>
            <person name="Li B."/>
            <person name="Borm T.J.A."/>
            <person name="Ohyanagi H."/>
            <person name="Mineta K."/>
            <person name="Michell C.T."/>
            <person name="Saber N."/>
            <person name="Kharbatia N.M."/>
            <person name="Rupper R.R."/>
            <person name="Sharp A.R."/>
            <person name="Dally N."/>
            <person name="Boughton B.A."/>
            <person name="Woo Y.H."/>
            <person name="Gao G."/>
            <person name="Schijlen E.G.W.M."/>
            <person name="Guo X."/>
            <person name="Momin A.A."/>
            <person name="Negrao S."/>
            <person name="Al-Babili S."/>
            <person name="Gehring C."/>
            <person name="Roessner U."/>
            <person name="Jung C."/>
            <person name="Murphy K."/>
            <person name="Arold S.T."/>
            <person name="Gojobori T."/>
            <person name="van der Linden C.G."/>
            <person name="van Loo E.N."/>
            <person name="Jellen E.N."/>
            <person name="Maughan P.J."/>
            <person name="Tester M."/>
        </authorList>
    </citation>
    <scope>NUCLEOTIDE SEQUENCE [LARGE SCALE GENOMIC DNA]</scope>
    <source>
        <strain evidence="5">cv. PI 614886</strain>
    </source>
</reference>
<dbReference type="Gene3D" id="2.130.10.10">
    <property type="entry name" value="YVTN repeat-like/Quinoprotein amine dehydrogenase"/>
    <property type="match status" value="1"/>
</dbReference>
<dbReference type="PROSITE" id="PS00678">
    <property type="entry name" value="WD_REPEATS_1"/>
    <property type="match status" value="2"/>
</dbReference>
<dbReference type="PROSITE" id="PS50294">
    <property type="entry name" value="WD_REPEATS_REGION"/>
    <property type="match status" value="1"/>
</dbReference>
<dbReference type="OMA" id="DQMESAY"/>
<dbReference type="PANTHER" id="PTHR44218:SF6">
    <property type="entry name" value="PROTEIN SUPPRESSOR OF PHYA-105 1"/>
    <property type="match status" value="1"/>
</dbReference>
<dbReference type="GO" id="GO:0009640">
    <property type="term" value="P:photomorphogenesis"/>
    <property type="evidence" value="ECO:0007669"/>
    <property type="project" value="InterPro"/>
</dbReference>
<keyword evidence="1 3" id="KW-0853">WD repeat</keyword>
<dbReference type="Gene3D" id="1.10.510.10">
    <property type="entry name" value="Transferase(Phosphotransferase) domain 1"/>
    <property type="match status" value="1"/>
</dbReference>
<dbReference type="InterPro" id="IPR015943">
    <property type="entry name" value="WD40/YVTN_repeat-like_dom_sf"/>
</dbReference>
<dbReference type="SUPFAM" id="SSF56112">
    <property type="entry name" value="Protein kinase-like (PK-like)"/>
    <property type="match status" value="1"/>
</dbReference>
<dbReference type="InterPro" id="IPR036322">
    <property type="entry name" value="WD40_repeat_dom_sf"/>
</dbReference>
<reference evidence="5" key="2">
    <citation type="submission" date="2021-03" db="UniProtKB">
        <authorList>
            <consortium name="EnsemblPlants"/>
        </authorList>
    </citation>
    <scope>IDENTIFICATION</scope>
</reference>
<evidence type="ECO:0000256" key="3">
    <source>
        <dbReference type="PROSITE-ProRule" id="PRU00221"/>
    </source>
</evidence>
<proteinExistence type="predicted"/>